<feature type="transmembrane region" description="Helical" evidence="1">
    <location>
        <begin position="133"/>
        <end position="151"/>
    </location>
</feature>
<keyword evidence="3" id="KW-1185">Reference proteome</keyword>
<reference evidence="2" key="1">
    <citation type="submission" date="2018-11" db="EMBL/GenBank/DDBJ databases">
        <authorList>
            <consortium name="Pathogen Informatics"/>
        </authorList>
    </citation>
    <scope>NUCLEOTIDE SEQUENCE</scope>
</reference>
<protein>
    <submittedName>
        <fullName evidence="2">Uncharacterized protein</fullName>
    </submittedName>
</protein>
<gene>
    <name evidence="2" type="ORF">PXEA_LOCUS12946</name>
</gene>
<evidence type="ECO:0000313" key="2">
    <source>
        <dbReference type="EMBL" id="VEL19506.1"/>
    </source>
</evidence>
<keyword evidence="1" id="KW-0472">Membrane</keyword>
<name>A0A3S5BUX2_9PLAT</name>
<sequence>MFVEKQQPYSSEESDAFSTIQSHVQFLIFLLNGSTGAFLLNTSFIECDDESFQHSNSLIEGMKTKMSDRERGTVPDISLASPVSLATLSTTQQLVKKTNDAKFLTKRVLNSCGISSSALSYLHFTNPPVTPSLTIFTVLISTFYVLILSGIQ</sequence>
<accession>A0A3S5BUX2</accession>
<evidence type="ECO:0000313" key="3">
    <source>
        <dbReference type="Proteomes" id="UP000784294"/>
    </source>
</evidence>
<keyword evidence="1" id="KW-1133">Transmembrane helix</keyword>
<dbReference type="AlphaFoldDB" id="A0A3S5BUX2"/>
<keyword evidence="1" id="KW-0812">Transmembrane</keyword>
<proteinExistence type="predicted"/>
<evidence type="ECO:0000256" key="1">
    <source>
        <dbReference type="SAM" id="Phobius"/>
    </source>
</evidence>
<organism evidence="2 3">
    <name type="scientific">Protopolystoma xenopodis</name>
    <dbReference type="NCBI Taxonomy" id="117903"/>
    <lineage>
        <taxon>Eukaryota</taxon>
        <taxon>Metazoa</taxon>
        <taxon>Spiralia</taxon>
        <taxon>Lophotrochozoa</taxon>
        <taxon>Platyhelminthes</taxon>
        <taxon>Monogenea</taxon>
        <taxon>Polyopisthocotylea</taxon>
        <taxon>Polystomatidea</taxon>
        <taxon>Polystomatidae</taxon>
        <taxon>Protopolystoma</taxon>
    </lineage>
</organism>
<comment type="caution">
    <text evidence="2">The sequence shown here is derived from an EMBL/GenBank/DDBJ whole genome shotgun (WGS) entry which is preliminary data.</text>
</comment>
<dbReference type="Proteomes" id="UP000784294">
    <property type="component" value="Unassembled WGS sequence"/>
</dbReference>
<dbReference type="EMBL" id="CAAALY010041863">
    <property type="protein sequence ID" value="VEL19506.1"/>
    <property type="molecule type" value="Genomic_DNA"/>
</dbReference>